<organism evidence="20 21">
    <name type="scientific">Nitrincola tapanii</name>
    <dbReference type="NCBI Taxonomy" id="1708751"/>
    <lineage>
        <taxon>Bacteria</taxon>
        <taxon>Pseudomonadati</taxon>
        <taxon>Pseudomonadota</taxon>
        <taxon>Gammaproteobacteria</taxon>
        <taxon>Oceanospirillales</taxon>
        <taxon>Oceanospirillaceae</taxon>
        <taxon>Nitrincola</taxon>
    </lineage>
</organism>
<feature type="binding site" evidence="13">
    <location>
        <position position="137"/>
    </location>
    <ligand>
        <name>sn-glycerol 3-phosphate</name>
        <dbReference type="ChEBI" id="CHEBI:57597"/>
    </ligand>
</feature>
<dbReference type="GO" id="GO:0046474">
    <property type="term" value="P:glycerophospholipid biosynthetic process"/>
    <property type="evidence" value="ECO:0007669"/>
    <property type="project" value="TreeGrafter"/>
</dbReference>
<evidence type="ECO:0000256" key="1">
    <source>
        <dbReference type="ARBA" id="ARBA00011009"/>
    </source>
</evidence>
<keyword evidence="4 13" id="KW-0560">Oxidoreductase</keyword>
<dbReference type="InterPro" id="IPR008927">
    <property type="entry name" value="6-PGluconate_DH-like_C_sf"/>
</dbReference>
<gene>
    <name evidence="13" type="primary">gpsA</name>
    <name evidence="20" type="ORF">E1H14_03890</name>
</gene>
<feature type="binding site" evidence="13">
    <location>
        <position position="245"/>
    </location>
    <ligand>
        <name>sn-glycerol 3-phosphate</name>
        <dbReference type="ChEBI" id="CHEBI:57597"/>
    </ligand>
</feature>
<name>A0A5A9W6K4_9GAMM</name>
<dbReference type="GO" id="GO:0141153">
    <property type="term" value="F:glycerol-3-phosphate dehydrogenase (NADP+) activity"/>
    <property type="evidence" value="ECO:0007669"/>
    <property type="project" value="RHEA"/>
</dbReference>
<dbReference type="GO" id="GO:0046168">
    <property type="term" value="P:glycerol-3-phosphate catabolic process"/>
    <property type="evidence" value="ECO:0007669"/>
    <property type="project" value="InterPro"/>
</dbReference>
<keyword evidence="3 13" id="KW-0521">NADP</keyword>
<evidence type="ECO:0000256" key="3">
    <source>
        <dbReference type="ARBA" id="ARBA00022857"/>
    </source>
</evidence>
<dbReference type="GO" id="GO:0005829">
    <property type="term" value="C:cytosol"/>
    <property type="evidence" value="ECO:0007669"/>
    <property type="project" value="TreeGrafter"/>
</dbReference>
<comment type="subcellular location">
    <subcellularLocation>
        <location evidence="13">Cytoplasm</location>
    </subcellularLocation>
</comment>
<keyword evidence="7 13" id="KW-0594">Phospholipid biosynthesis</keyword>
<protein>
    <recommendedName>
        <fullName evidence="11 13">Glycerol-3-phosphate dehydrogenase [NAD(P)+]</fullName>
        <ecNumber evidence="10 13">1.1.1.94</ecNumber>
    </recommendedName>
    <alternativeName>
        <fullName evidence="13">NAD(P)(+)-dependent glycerol-3-phosphate dehydrogenase</fullName>
    </alternativeName>
    <alternativeName>
        <fullName evidence="12 13">NAD(P)H-dependent dihydroxyacetone-phosphate reductase</fullName>
    </alternativeName>
</protein>
<feature type="binding site" evidence="15">
    <location>
        <begin position="256"/>
        <end position="257"/>
    </location>
    <ligand>
        <name>substrate</name>
    </ligand>
</feature>
<comment type="similarity">
    <text evidence="1 13 17">Belongs to the NAD-dependent glycerol-3-phosphate dehydrogenase family.</text>
</comment>
<comment type="pathway">
    <text evidence="13">Membrane lipid metabolism; glycerophospholipid metabolism.</text>
</comment>
<feature type="active site" description="Proton acceptor" evidence="13 14">
    <location>
        <position position="192"/>
    </location>
</feature>
<dbReference type="GO" id="GO:0141152">
    <property type="term" value="F:glycerol-3-phosphate dehydrogenase (NAD+) activity"/>
    <property type="evidence" value="ECO:0007669"/>
    <property type="project" value="RHEA"/>
</dbReference>
<feature type="binding site" evidence="13">
    <location>
        <position position="141"/>
    </location>
    <ligand>
        <name>NADPH</name>
        <dbReference type="ChEBI" id="CHEBI:57783"/>
    </ligand>
</feature>
<feature type="binding site" evidence="13">
    <location>
        <position position="280"/>
    </location>
    <ligand>
        <name>NADPH</name>
        <dbReference type="ChEBI" id="CHEBI:57783"/>
    </ligand>
</feature>
<dbReference type="PANTHER" id="PTHR11728">
    <property type="entry name" value="GLYCEROL-3-PHOSPHATE DEHYDROGENASE"/>
    <property type="match status" value="1"/>
</dbReference>
<evidence type="ECO:0000313" key="20">
    <source>
        <dbReference type="EMBL" id="KAA0875835.1"/>
    </source>
</evidence>
<feature type="binding site" evidence="16">
    <location>
        <position position="141"/>
    </location>
    <ligand>
        <name>NAD(+)</name>
        <dbReference type="ChEBI" id="CHEBI:57540"/>
    </ligand>
</feature>
<keyword evidence="21" id="KW-1185">Reference proteome</keyword>
<reference evidence="20 21" key="1">
    <citation type="submission" date="2019-03" db="EMBL/GenBank/DDBJ databases">
        <title>Nitrincola sp. nov. isolated from an Indian soda lake.</title>
        <authorList>
            <person name="Joshi A."/>
            <person name="Thite S.V."/>
            <person name="Joseph N."/>
            <person name="Dhotre D."/>
            <person name="Moorthy M."/>
            <person name="Shouche Y.S."/>
        </authorList>
    </citation>
    <scope>NUCLEOTIDE SEQUENCE [LARGE SCALE GENOMIC DNA]</scope>
    <source>
        <strain evidence="20 21">MEB193</strain>
    </source>
</reference>
<keyword evidence="5 13" id="KW-0520">NAD</keyword>
<comment type="catalytic activity">
    <reaction evidence="13">
        <text>sn-glycerol 3-phosphate + NAD(+) = dihydroxyacetone phosphate + NADH + H(+)</text>
        <dbReference type="Rhea" id="RHEA:11092"/>
        <dbReference type="ChEBI" id="CHEBI:15378"/>
        <dbReference type="ChEBI" id="CHEBI:57540"/>
        <dbReference type="ChEBI" id="CHEBI:57597"/>
        <dbReference type="ChEBI" id="CHEBI:57642"/>
        <dbReference type="ChEBI" id="CHEBI:57945"/>
        <dbReference type="EC" id="1.1.1.94"/>
    </reaction>
</comment>
<accession>A0A5A9W6K4</accession>
<evidence type="ECO:0000256" key="8">
    <source>
        <dbReference type="ARBA" id="ARBA00023264"/>
    </source>
</evidence>
<evidence type="ECO:0000256" key="14">
    <source>
        <dbReference type="PIRSR" id="PIRSR000114-1"/>
    </source>
</evidence>
<dbReference type="PROSITE" id="PS00957">
    <property type="entry name" value="NAD_G3PDH"/>
    <property type="match status" value="1"/>
</dbReference>
<feature type="binding site" evidence="13">
    <location>
        <position position="52"/>
    </location>
    <ligand>
        <name>NADPH</name>
        <dbReference type="ChEBI" id="CHEBI:57783"/>
    </ligand>
</feature>
<dbReference type="SUPFAM" id="SSF51735">
    <property type="entry name" value="NAD(P)-binding Rossmann-fold domains"/>
    <property type="match status" value="1"/>
</dbReference>
<dbReference type="GO" id="GO:0046167">
    <property type="term" value="P:glycerol-3-phosphate biosynthetic process"/>
    <property type="evidence" value="ECO:0007669"/>
    <property type="project" value="UniProtKB-UniRule"/>
</dbReference>
<keyword evidence="13" id="KW-0547">Nucleotide-binding</keyword>
<proteinExistence type="inferred from homology"/>
<feature type="binding site" evidence="13">
    <location>
        <position position="256"/>
    </location>
    <ligand>
        <name>NADPH</name>
        <dbReference type="ChEBI" id="CHEBI:57783"/>
    </ligand>
</feature>
<evidence type="ECO:0000256" key="7">
    <source>
        <dbReference type="ARBA" id="ARBA00023209"/>
    </source>
</evidence>
<dbReference type="NCBIfam" id="NF000940">
    <property type="entry name" value="PRK00094.1-2"/>
    <property type="match status" value="1"/>
</dbReference>
<evidence type="ECO:0000256" key="4">
    <source>
        <dbReference type="ARBA" id="ARBA00023002"/>
    </source>
</evidence>
<dbReference type="InterPro" id="IPR006168">
    <property type="entry name" value="G3P_DH_NAD-dep"/>
</dbReference>
<keyword evidence="8 13" id="KW-1208">Phospholipid metabolism</keyword>
<keyword evidence="13" id="KW-0963">Cytoplasm</keyword>
<dbReference type="NCBIfam" id="NF000946">
    <property type="entry name" value="PRK00094.2-4"/>
    <property type="match status" value="1"/>
</dbReference>
<comment type="function">
    <text evidence="13">Catalyzes the reduction of the glycolytic intermediate dihydroxyacetone phosphate (DHAP) to sn-glycerol 3-phosphate (G3P), the key precursor for phospholipid synthesis.</text>
</comment>
<feature type="binding site" evidence="13">
    <location>
        <position position="15"/>
    </location>
    <ligand>
        <name>NADPH</name>
        <dbReference type="ChEBI" id="CHEBI:57783"/>
    </ligand>
</feature>
<feature type="binding site" evidence="13">
    <location>
        <position position="109"/>
    </location>
    <ligand>
        <name>sn-glycerol 3-phosphate</name>
        <dbReference type="ChEBI" id="CHEBI:57597"/>
    </ligand>
</feature>
<feature type="binding site" evidence="13">
    <location>
        <position position="109"/>
    </location>
    <ligand>
        <name>NADPH</name>
        <dbReference type="ChEBI" id="CHEBI:57783"/>
    </ligand>
</feature>
<feature type="binding site" evidence="13">
    <location>
        <position position="14"/>
    </location>
    <ligand>
        <name>NADPH</name>
        <dbReference type="ChEBI" id="CHEBI:57783"/>
    </ligand>
</feature>
<evidence type="ECO:0000256" key="10">
    <source>
        <dbReference type="ARBA" id="ARBA00066687"/>
    </source>
</evidence>
<evidence type="ECO:0000256" key="15">
    <source>
        <dbReference type="PIRSR" id="PIRSR000114-2"/>
    </source>
</evidence>
<dbReference type="UniPathway" id="UPA00940"/>
<evidence type="ECO:0000256" key="2">
    <source>
        <dbReference type="ARBA" id="ARBA00022516"/>
    </source>
</evidence>
<feature type="binding site" evidence="13">
    <location>
        <position position="192"/>
    </location>
    <ligand>
        <name>sn-glycerol 3-phosphate</name>
        <dbReference type="ChEBI" id="CHEBI:57597"/>
    </ligand>
</feature>
<dbReference type="PANTHER" id="PTHR11728:SF1">
    <property type="entry name" value="GLYCEROL-3-PHOSPHATE DEHYDROGENASE [NAD(+)] 2, CHLOROPLASTIC"/>
    <property type="match status" value="1"/>
</dbReference>
<dbReference type="EC" id="1.1.1.94" evidence="10 13"/>
<evidence type="ECO:0000256" key="17">
    <source>
        <dbReference type="RuleBase" id="RU000437"/>
    </source>
</evidence>
<dbReference type="EMBL" id="SMRS01000002">
    <property type="protein sequence ID" value="KAA0875835.1"/>
    <property type="molecule type" value="Genomic_DNA"/>
</dbReference>
<dbReference type="NCBIfam" id="NF000942">
    <property type="entry name" value="PRK00094.1-4"/>
    <property type="match status" value="1"/>
</dbReference>
<keyword evidence="6 13" id="KW-0443">Lipid metabolism</keyword>
<dbReference type="InterPro" id="IPR011128">
    <property type="entry name" value="G3P_DH_NAD-dep_N"/>
</dbReference>
<evidence type="ECO:0000256" key="16">
    <source>
        <dbReference type="PIRSR" id="PIRSR000114-3"/>
    </source>
</evidence>
<dbReference type="InterPro" id="IPR006109">
    <property type="entry name" value="G3P_DH_NAD-dep_C"/>
</dbReference>
<evidence type="ECO:0000256" key="11">
    <source>
        <dbReference type="ARBA" id="ARBA00069372"/>
    </source>
</evidence>
<comment type="caution">
    <text evidence="13">Lacks conserved residue(s) required for the propagation of feature annotation.</text>
</comment>
<dbReference type="Gene3D" id="1.10.1040.10">
    <property type="entry name" value="N-(1-d-carboxylethyl)-l-norvaline Dehydrogenase, domain 2"/>
    <property type="match status" value="1"/>
</dbReference>
<feature type="binding site" evidence="13">
    <location>
        <position position="255"/>
    </location>
    <ligand>
        <name>sn-glycerol 3-phosphate</name>
        <dbReference type="ChEBI" id="CHEBI:57597"/>
    </ligand>
</feature>
<dbReference type="Pfam" id="PF01210">
    <property type="entry name" value="NAD_Gly3P_dh_N"/>
    <property type="match status" value="1"/>
</dbReference>
<evidence type="ECO:0000256" key="12">
    <source>
        <dbReference type="ARBA" id="ARBA00080511"/>
    </source>
</evidence>
<dbReference type="GO" id="GO:0051287">
    <property type="term" value="F:NAD binding"/>
    <property type="evidence" value="ECO:0007669"/>
    <property type="project" value="InterPro"/>
</dbReference>
<dbReference type="OrthoDB" id="9812273at2"/>
<feature type="binding site" evidence="16">
    <location>
        <position position="256"/>
    </location>
    <ligand>
        <name>NAD(+)</name>
        <dbReference type="ChEBI" id="CHEBI:57540"/>
    </ligand>
</feature>
<feature type="binding site" evidence="13">
    <location>
        <position position="282"/>
    </location>
    <ligand>
        <name>NADPH</name>
        <dbReference type="ChEBI" id="CHEBI:57783"/>
    </ligand>
</feature>
<feature type="binding site" evidence="15">
    <location>
        <position position="109"/>
    </location>
    <ligand>
        <name>substrate</name>
    </ligand>
</feature>
<comment type="catalytic activity">
    <reaction evidence="9">
        <text>sn-glycerol 3-phosphate + NADP(+) = dihydroxyacetone phosphate + NADPH + H(+)</text>
        <dbReference type="Rhea" id="RHEA:11096"/>
        <dbReference type="ChEBI" id="CHEBI:15378"/>
        <dbReference type="ChEBI" id="CHEBI:57597"/>
        <dbReference type="ChEBI" id="CHEBI:57642"/>
        <dbReference type="ChEBI" id="CHEBI:57783"/>
        <dbReference type="ChEBI" id="CHEBI:58349"/>
        <dbReference type="EC" id="1.1.1.94"/>
    </reaction>
    <physiologicalReaction direction="right-to-left" evidence="9">
        <dbReference type="Rhea" id="RHEA:11098"/>
    </physiologicalReaction>
</comment>
<evidence type="ECO:0000256" key="13">
    <source>
        <dbReference type="HAMAP-Rule" id="MF_00394"/>
    </source>
</evidence>
<dbReference type="RefSeq" id="WP_149390139.1">
    <property type="nucleotide sequence ID" value="NZ_SMRS01000002.1"/>
</dbReference>
<evidence type="ECO:0000256" key="9">
    <source>
        <dbReference type="ARBA" id="ARBA00052716"/>
    </source>
</evidence>
<dbReference type="AlphaFoldDB" id="A0A5A9W6K4"/>
<keyword evidence="2 13" id="KW-0444">Lipid biosynthesis</keyword>
<dbReference type="GO" id="GO:0005975">
    <property type="term" value="P:carbohydrate metabolic process"/>
    <property type="evidence" value="ECO:0007669"/>
    <property type="project" value="InterPro"/>
</dbReference>
<dbReference type="FunFam" id="1.10.1040.10:FF:000001">
    <property type="entry name" value="Glycerol-3-phosphate dehydrogenase [NAD(P)+]"/>
    <property type="match status" value="1"/>
</dbReference>
<feature type="binding site" evidence="13">
    <location>
        <position position="257"/>
    </location>
    <ligand>
        <name>sn-glycerol 3-phosphate</name>
        <dbReference type="ChEBI" id="CHEBI:57597"/>
    </ligand>
</feature>
<feature type="domain" description="Glycerol-3-phosphate dehydrogenase NAD-dependent C-terminal" evidence="19">
    <location>
        <begin position="181"/>
        <end position="320"/>
    </location>
</feature>
<evidence type="ECO:0000256" key="5">
    <source>
        <dbReference type="ARBA" id="ARBA00023027"/>
    </source>
</evidence>
<sequence length="349" mass="37482">MSQEQPIAVLGGGSFGTVIANMIAEKGIPVRLWVRDVERAAEIQRSRQNPRYVPDYPLAPALDVSSDLAYVLQGASVVFISIPSGAFREVVRQAKPFLTPDQLLVSTTKGIEKDRFCLMSQVLAEELPGMAVGVLSGPNLAKEIARRQLTATVIASRDTPLRARIQGLLHSAYFRVYASSDPYGVELGGTLKNIYAIAAGMSAALGMGENTKSMLMTRSLAEMSRFAVSMGANPLTFLGLAGVGDLIVTCMSPLSRNYRVGYALGEGKTLEEAVSVLGEVAEGVNTLHQVRDQAQLLGIYMPLVCGLYEVVFNAAPVKEVARSMMLNVQGSDVEFVLPRESLQGSQPDV</sequence>
<evidence type="ECO:0000259" key="19">
    <source>
        <dbReference type="Pfam" id="PF07479"/>
    </source>
</evidence>
<evidence type="ECO:0000259" key="18">
    <source>
        <dbReference type="Pfam" id="PF01210"/>
    </source>
</evidence>
<feature type="binding site" evidence="16">
    <location>
        <begin position="11"/>
        <end position="16"/>
    </location>
    <ligand>
        <name>NAD(+)</name>
        <dbReference type="ChEBI" id="CHEBI:57540"/>
    </ligand>
</feature>
<evidence type="ECO:0000313" key="21">
    <source>
        <dbReference type="Proteomes" id="UP000325302"/>
    </source>
</evidence>
<dbReference type="InterPro" id="IPR013328">
    <property type="entry name" value="6PGD_dom2"/>
</dbReference>
<evidence type="ECO:0000256" key="6">
    <source>
        <dbReference type="ARBA" id="ARBA00023098"/>
    </source>
</evidence>
<dbReference type="InterPro" id="IPR036291">
    <property type="entry name" value="NAD(P)-bd_dom_sf"/>
</dbReference>
<dbReference type="HAMAP" id="MF_00394">
    <property type="entry name" value="NAD_Glyc3P_dehydrog"/>
    <property type="match status" value="1"/>
</dbReference>
<feature type="binding site" evidence="13">
    <location>
        <position position="35"/>
    </location>
    <ligand>
        <name>NADPH</name>
        <dbReference type="ChEBI" id="CHEBI:57783"/>
    </ligand>
</feature>
<dbReference type="Proteomes" id="UP000325302">
    <property type="component" value="Unassembled WGS sequence"/>
</dbReference>
<dbReference type="Pfam" id="PF07479">
    <property type="entry name" value="NAD_Gly3P_dh_C"/>
    <property type="match status" value="1"/>
</dbReference>
<dbReference type="FunFam" id="3.40.50.720:FF:000019">
    <property type="entry name" value="Glycerol-3-phosphate dehydrogenase [NAD(P)+]"/>
    <property type="match status" value="1"/>
</dbReference>
<feature type="domain" description="Glycerol-3-phosphate dehydrogenase NAD-dependent N-terminal" evidence="18">
    <location>
        <begin position="7"/>
        <end position="158"/>
    </location>
</feature>
<dbReference type="Gene3D" id="3.40.50.720">
    <property type="entry name" value="NAD(P)-binding Rossmann-like Domain"/>
    <property type="match status" value="1"/>
</dbReference>
<dbReference type="PRINTS" id="PR00077">
    <property type="entry name" value="GPDHDRGNASE"/>
</dbReference>
<dbReference type="SUPFAM" id="SSF48179">
    <property type="entry name" value="6-phosphogluconate dehydrogenase C-terminal domain-like"/>
    <property type="match status" value="1"/>
</dbReference>
<comment type="caution">
    <text evidence="20">The sequence shown here is derived from an EMBL/GenBank/DDBJ whole genome shotgun (WGS) entry which is preliminary data.</text>
</comment>
<dbReference type="PIRSF" id="PIRSF000114">
    <property type="entry name" value="Glycerol-3-P_dh"/>
    <property type="match status" value="1"/>
</dbReference>
<feature type="binding site" evidence="13">
    <location>
        <position position="256"/>
    </location>
    <ligand>
        <name>sn-glycerol 3-phosphate</name>
        <dbReference type="ChEBI" id="CHEBI:57597"/>
    </ligand>
</feature>